<evidence type="ECO:0000256" key="1">
    <source>
        <dbReference type="SAM" id="Phobius"/>
    </source>
</evidence>
<sequence>MVDFMTNAVAYGGVAFLAGGYSASLSLDNTLDLLLHTPPYILYMAAGSISSTLPDISGDRDEGKHTTAVVLGARNAHLLACVLLLGAIWLFYLQKDFFGMWIAVSALPLYLLFLVYPTTLLMELVYKVGGAIAMVAISMVYPLFFIVGITTFIFTLLYFRMVHHVLYPSLRSDSE</sequence>
<keyword evidence="3" id="KW-1185">Reference proteome</keyword>
<accession>U7D841</accession>
<gene>
    <name evidence="2" type="ORF">CALK_0829</name>
</gene>
<keyword evidence="1" id="KW-1133">Transmembrane helix</keyword>
<protein>
    <submittedName>
        <fullName evidence="2">Uncharacterized protein</fullName>
    </submittedName>
</protein>
<dbReference type="Proteomes" id="UP000017148">
    <property type="component" value="Unassembled WGS sequence"/>
</dbReference>
<feature type="transmembrane region" description="Helical" evidence="1">
    <location>
        <begin position="128"/>
        <end position="159"/>
    </location>
</feature>
<dbReference type="STRING" id="1313304.CALK_0829"/>
<keyword evidence="1" id="KW-0812">Transmembrane</keyword>
<feature type="transmembrane region" description="Helical" evidence="1">
    <location>
        <begin position="68"/>
        <end position="92"/>
    </location>
</feature>
<reference evidence="2 3" key="1">
    <citation type="journal article" date="2013" name="Environ. Microbiol.">
        <title>Genome analysis of Chitinivibrio alkaliphilus gen. nov., sp. nov., a novel extremely haloalkaliphilic anaerobic chitinolytic bacterium from the candidate phylum Termite Group 3.</title>
        <authorList>
            <person name="Sorokin D.Y."/>
            <person name="Gumerov V.M."/>
            <person name="Rakitin A.L."/>
            <person name="Beletsky A.V."/>
            <person name="Damste J.S."/>
            <person name="Muyzer G."/>
            <person name="Mardanov A.V."/>
            <person name="Ravin N.V."/>
        </authorList>
    </citation>
    <scope>NUCLEOTIDE SEQUENCE [LARGE SCALE GENOMIC DNA]</scope>
    <source>
        <strain evidence="2 3">ACht1</strain>
    </source>
</reference>
<keyword evidence="1" id="KW-0472">Membrane</keyword>
<feature type="transmembrane region" description="Helical" evidence="1">
    <location>
        <begin position="98"/>
        <end position="116"/>
    </location>
</feature>
<name>U7D841_9BACT</name>
<comment type="caution">
    <text evidence="2">The sequence shown here is derived from an EMBL/GenBank/DDBJ whole genome shotgun (WGS) entry which is preliminary data.</text>
</comment>
<evidence type="ECO:0000313" key="3">
    <source>
        <dbReference type="Proteomes" id="UP000017148"/>
    </source>
</evidence>
<dbReference type="AlphaFoldDB" id="U7D841"/>
<organism evidence="2 3">
    <name type="scientific">Chitinivibrio alkaliphilus ACht1</name>
    <dbReference type="NCBI Taxonomy" id="1313304"/>
    <lineage>
        <taxon>Bacteria</taxon>
        <taxon>Pseudomonadati</taxon>
        <taxon>Fibrobacterota</taxon>
        <taxon>Chitinivibrionia</taxon>
        <taxon>Chitinivibrionales</taxon>
        <taxon>Chitinivibrionaceae</taxon>
        <taxon>Chitinivibrio</taxon>
    </lineage>
</organism>
<dbReference type="EMBL" id="ASJR01000006">
    <property type="protein sequence ID" value="ERP32108.1"/>
    <property type="molecule type" value="Genomic_DNA"/>
</dbReference>
<evidence type="ECO:0000313" key="2">
    <source>
        <dbReference type="EMBL" id="ERP32108.1"/>
    </source>
</evidence>
<proteinExistence type="predicted"/>